<name>A0A1X7KFJ8_9BURK</name>
<dbReference type="Pfam" id="PF10048">
    <property type="entry name" value="DUF2282"/>
    <property type="match status" value="1"/>
</dbReference>
<dbReference type="OrthoDB" id="1551288at2"/>
<dbReference type="STRING" id="1515439.SAMN06265784_103705"/>
<sequence>MNKHVMAASTLSSAIGLALAMQVVPVQAQTMKDMSGMPQVVKDNMARMEANKLEKCYGINAVSKNDCAEGAHSCAGQATQARDAKSFVLLPAGDCSKIQGGKLKPS</sequence>
<evidence type="ECO:0000256" key="1">
    <source>
        <dbReference type="SAM" id="SignalP"/>
    </source>
</evidence>
<feature type="chain" id="PRO_5012055745" evidence="1">
    <location>
        <begin position="29"/>
        <end position="106"/>
    </location>
</feature>
<keyword evidence="3" id="KW-1185">Reference proteome</keyword>
<protein>
    <submittedName>
        <fullName evidence="2">Predicted integral membrane protein</fullName>
    </submittedName>
</protein>
<dbReference type="RefSeq" id="WP_085483344.1">
    <property type="nucleotide sequence ID" value="NZ_FXAT01000003.1"/>
</dbReference>
<feature type="signal peptide" evidence="1">
    <location>
        <begin position="1"/>
        <end position="28"/>
    </location>
</feature>
<dbReference type="EMBL" id="FXAT01000003">
    <property type="protein sequence ID" value="SMG39719.1"/>
    <property type="molecule type" value="Genomic_DNA"/>
</dbReference>
<accession>A0A1X7KFJ8</accession>
<dbReference type="AlphaFoldDB" id="A0A1X7KFJ8"/>
<dbReference type="InterPro" id="IPR018740">
    <property type="entry name" value="DUF2282_membr"/>
</dbReference>
<organism evidence="2 3">
    <name type="scientific">Paraburkholderia susongensis</name>
    <dbReference type="NCBI Taxonomy" id="1515439"/>
    <lineage>
        <taxon>Bacteria</taxon>
        <taxon>Pseudomonadati</taxon>
        <taxon>Pseudomonadota</taxon>
        <taxon>Betaproteobacteria</taxon>
        <taxon>Burkholderiales</taxon>
        <taxon>Burkholderiaceae</taxon>
        <taxon>Paraburkholderia</taxon>
    </lineage>
</organism>
<proteinExistence type="predicted"/>
<reference evidence="3" key="1">
    <citation type="submission" date="2017-04" db="EMBL/GenBank/DDBJ databases">
        <authorList>
            <person name="Varghese N."/>
            <person name="Submissions S."/>
        </authorList>
    </citation>
    <scope>NUCLEOTIDE SEQUENCE [LARGE SCALE GENOMIC DNA]</scope>
    <source>
        <strain evidence="3">LMG 29540</strain>
    </source>
</reference>
<evidence type="ECO:0000313" key="2">
    <source>
        <dbReference type="EMBL" id="SMG39719.1"/>
    </source>
</evidence>
<keyword evidence="1" id="KW-0732">Signal</keyword>
<gene>
    <name evidence="2" type="ORF">SAMN06265784_103705</name>
</gene>
<dbReference type="Proteomes" id="UP000193228">
    <property type="component" value="Unassembled WGS sequence"/>
</dbReference>
<evidence type="ECO:0000313" key="3">
    <source>
        <dbReference type="Proteomes" id="UP000193228"/>
    </source>
</evidence>